<protein>
    <submittedName>
        <fullName evidence="2">CubicO group peptidase, beta-lactamase class C family</fullName>
    </submittedName>
</protein>
<dbReference type="InterPro" id="IPR050491">
    <property type="entry name" value="AmpC-like"/>
</dbReference>
<dbReference type="SUPFAM" id="SSF56601">
    <property type="entry name" value="beta-lactamase/transpeptidase-like"/>
    <property type="match status" value="1"/>
</dbReference>
<dbReference type="AlphaFoldDB" id="A0A238ZLF6"/>
<feature type="domain" description="Beta-lactamase-related" evidence="1">
    <location>
        <begin position="37"/>
        <end position="346"/>
    </location>
</feature>
<dbReference type="RefSeq" id="WP_089379620.1">
    <property type="nucleotide sequence ID" value="NZ_FZNX01000007.1"/>
</dbReference>
<dbReference type="Gene3D" id="3.40.710.10">
    <property type="entry name" value="DD-peptidase/beta-lactamase superfamily"/>
    <property type="match status" value="1"/>
</dbReference>
<dbReference type="Proteomes" id="UP000198412">
    <property type="component" value="Unassembled WGS sequence"/>
</dbReference>
<proteinExistence type="predicted"/>
<dbReference type="PANTHER" id="PTHR46825:SF9">
    <property type="entry name" value="BETA-LACTAMASE-RELATED DOMAIN-CONTAINING PROTEIN"/>
    <property type="match status" value="1"/>
</dbReference>
<sequence length="366" mass="42110">MKKIVLIIFLANTLFTRFYCQEKSISVDKEVFNKTDDYLESMIDSLKIVGLNYAILIDNEVVHEKSFGLANTQLQVPMTLENSFPVASISKLFSSIALHNLLNIYNRNVNETVEDFLPKRKDLPESWRKLTLKQLLSHTSEIPDQIDYQIYLAPENEKFVIDALKDKPFSSKSGTESKYNATGFLLIRIIIEKLANQDFESYMQEQYFDKFGLNSAKYGGFKKVIPNRVTCYQNVNNSLEMFPLNYSSPMYAGAGLNIKINDLIIWFQYLQNEEILTKEQLDKIWTPVKLTDGKDGYFGLGWEAYRLQDNYKMVGHGGAGISSFRHYWNEKTNKKVTVILLTNGAFNWIVRPNQINSQIASMVLGD</sequence>
<name>A0A238ZLF6_9FLAO</name>
<evidence type="ECO:0000313" key="2">
    <source>
        <dbReference type="EMBL" id="SNR83534.1"/>
    </source>
</evidence>
<gene>
    <name evidence="2" type="ORF">SAMN04488111_3367</name>
</gene>
<dbReference type="OrthoDB" id="9793489at2"/>
<accession>A0A238ZLF6</accession>
<dbReference type="EMBL" id="FZNX01000007">
    <property type="protein sequence ID" value="SNR83534.1"/>
    <property type="molecule type" value="Genomic_DNA"/>
</dbReference>
<dbReference type="InterPro" id="IPR012338">
    <property type="entry name" value="Beta-lactam/transpept-like"/>
</dbReference>
<keyword evidence="3" id="KW-1185">Reference proteome</keyword>
<dbReference type="InterPro" id="IPR001466">
    <property type="entry name" value="Beta-lactam-related"/>
</dbReference>
<evidence type="ECO:0000313" key="3">
    <source>
        <dbReference type="Proteomes" id="UP000198412"/>
    </source>
</evidence>
<dbReference type="Pfam" id="PF00144">
    <property type="entry name" value="Beta-lactamase"/>
    <property type="match status" value="1"/>
</dbReference>
<organism evidence="2 3">
    <name type="scientific">Lutibacter flavus</name>
    <dbReference type="NCBI Taxonomy" id="691689"/>
    <lineage>
        <taxon>Bacteria</taxon>
        <taxon>Pseudomonadati</taxon>
        <taxon>Bacteroidota</taxon>
        <taxon>Flavobacteriia</taxon>
        <taxon>Flavobacteriales</taxon>
        <taxon>Flavobacteriaceae</taxon>
        <taxon>Lutibacter</taxon>
    </lineage>
</organism>
<evidence type="ECO:0000259" key="1">
    <source>
        <dbReference type="Pfam" id="PF00144"/>
    </source>
</evidence>
<reference evidence="3" key="1">
    <citation type="submission" date="2017-06" db="EMBL/GenBank/DDBJ databases">
        <authorList>
            <person name="Varghese N."/>
            <person name="Submissions S."/>
        </authorList>
    </citation>
    <scope>NUCLEOTIDE SEQUENCE [LARGE SCALE GENOMIC DNA]</scope>
    <source>
        <strain evidence="3">DSM 27993</strain>
    </source>
</reference>
<dbReference type="PANTHER" id="PTHR46825">
    <property type="entry name" value="D-ALANYL-D-ALANINE-CARBOXYPEPTIDASE/ENDOPEPTIDASE AMPH"/>
    <property type="match status" value="1"/>
</dbReference>